<sequence length="180" mass="20064">MKFSRVSPFLRVLHWSVVVLTVALLITGIFVLARFPDTDPSKLTTILRHMVLGFLVCVAVLIRMSLRFAGKYPPPVLSGITWVDLLAKMVHWILDFMAVLMAVTGVALALQSHLFEAIQDGNGMPANMARNPLLLIHAFVAGLFISMIFLHVAGALFHRFILRERKQDNTLVDSNDLTTV</sequence>
<dbReference type="OrthoDB" id="8723024at2"/>
<evidence type="ECO:0000256" key="11">
    <source>
        <dbReference type="ARBA" id="ARBA00023136"/>
    </source>
</evidence>
<comment type="similarity">
    <text evidence="12">Belongs to the cytochrome b561 family.</text>
</comment>
<evidence type="ECO:0000256" key="10">
    <source>
        <dbReference type="ARBA" id="ARBA00023004"/>
    </source>
</evidence>
<proteinExistence type="inferred from homology"/>
<comment type="cofactor">
    <cofactor evidence="1">
        <name>heme b</name>
        <dbReference type="ChEBI" id="CHEBI:60344"/>
    </cofactor>
</comment>
<evidence type="ECO:0000256" key="2">
    <source>
        <dbReference type="ARBA" id="ARBA00004651"/>
    </source>
</evidence>
<dbReference type="Proteomes" id="UP000216107">
    <property type="component" value="Unassembled WGS sequence"/>
</dbReference>
<evidence type="ECO:0000256" key="9">
    <source>
        <dbReference type="ARBA" id="ARBA00022989"/>
    </source>
</evidence>
<evidence type="ECO:0000256" key="1">
    <source>
        <dbReference type="ARBA" id="ARBA00001970"/>
    </source>
</evidence>
<feature type="transmembrane region" description="Helical" evidence="13">
    <location>
        <begin position="45"/>
        <end position="62"/>
    </location>
</feature>
<dbReference type="GO" id="GO:0009055">
    <property type="term" value="F:electron transfer activity"/>
    <property type="evidence" value="ECO:0007669"/>
    <property type="project" value="InterPro"/>
</dbReference>
<reference evidence="15 18" key="1">
    <citation type="submission" date="2016-08" db="EMBL/GenBank/DDBJ databases">
        <title>Candidatus Dactylopiibacterium carminicum genome sequence.</title>
        <authorList>
            <person name="Ramirez-Puebla S.T."/>
            <person name="Ormeno-Orrillo E."/>
            <person name="Vera-Ponce De Leon A."/>
            <person name="Luis L."/>
            <person name="Sanchez-Flores A."/>
            <person name="Monica R."/>
            <person name="Martinez-Romero E."/>
        </authorList>
    </citation>
    <scope>NUCLEOTIDE SEQUENCE [LARGE SCALE GENOMIC DNA]</scope>
    <source>
        <strain evidence="15">END1</strain>
    </source>
</reference>
<protein>
    <recommendedName>
        <fullName evidence="14">Cytochrome b561 bacterial/Ni-hydrogenase domain-containing protein</fullName>
    </recommendedName>
</protein>
<evidence type="ECO:0000256" key="4">
    <source>
        <dbReference type="ARBA" id="ARBA00022475"/>
    </source>
</evidence>
<dbReference type="Pfam" id="PF01292">
    <property type="entry name" value="Ni_hydr_CYTB"/>
    <property type="match status" value="1"/>
</dbReference>
<reference evidence="16 17" key="2">
    <citation type="submission" date="2017-07" db="EMBL/GenBank/DDBJ databases">
        <title>Candidatus Dactylopiibacterium carminicum, a nitrogen-fixing symbiont of the cochineal insect Dactylopius coccus and Dactylopius opuntiae (Hemiptera: Coccoidea: Dactylopiidae).</title>
        <authorList>
            <person name="Vera A."/>
        </authorList>
    </citation>
    <scope>NUCLEOTIDE SEQUENCE [LARGE SCALE GENOMIC DNA]</scope>
    <source>
        <strain evidence="16 17">NFDCM</strain>
    </source>
</reference>
<dbReference type="PANTHER" id="PTHR30529:SF1">
    <property type="entry name" value="CYTOCHROME B561 HOMOLOG 2"/>
    <property type="match status" value="1"/>
</dbReference>
<dbReference type="EMBL" id="MDUX01000015">
    <property type="protein sequence ID" value="KAF7599692.1"/>
    <property type="molecule type" value="Genomic_DNA"/>
</dbReference>
<dbReference type="RefSeq" id="WP_095524061.1">
    <property type="nucleotide sequence ID" value="NZ_MDUX01000015.1"/>
</dbReference>
<dbReference type="GO" id="GO:0005886">
    <property type="term" value="C:plasma membrane"/>
    <property type="evidence" value="ECO:0007669"/>
    <property type="project" value="UniProtKB-SubCell"/>
</dbReference>
<dbReference type="Proteomes" id="UP000623509">
    <property type="component" value="Unassembled WGS sequence"/>
</dbReference>
<feature type="domain" description="Cytochrome b561 bacterial/Ni-hydrogenase" evidence="14">
    <location>
        <begin position="5"/>
        <end position="164"/>
    </location>
</feature>
<evidence type="ECO:0000256" key="13">
    <source>
        <dbReference type="SAM" id="Phobius"/>
    </source>
</evidence>
<evidence type="ECO:0000256" key="3">
    <source>
        <dbReference type="ARBA" id="ARBA00022448"/>
    </source>
</evidence>
<feature type="transmembrane region" description="Helical" evidence="13">
    <location>
        <begin position="12"/>
        <end position="33"/>
    </location>
</feature>
<dbReference type="InterPro" id="IPR016174">
    <property type="entry name" value="Di-haem_cyt_TM"/>
</dbReference>
<keyword evidence="5" id="KW-0349">Heme</keyword>
<evidence type="ECO:0000313" key="15">
    <source>
        <dbReference type="EMBL" id="KAF7599692.1"/>
    </source>
</evidence>
<dbReference type="PANTHER" id="PTHR30529">
    <property type="entry name" value="CYTOCHROME B561"/>
    <property type="match status" value="1"/>
</dbReference>
<feature type="transmembrane region" description="Helical" evidence="13">
    <location>
        <begin position="92"/>
        <end position="114"/>
    </location>
</feature>
<dbReference type="GO" id="GO:0020037">
    <property type="term" value="F:heme binding"/>
    <property type="evidence" value="ECO:0007669"/>
    <property type="project" value="TreeGrafter"/>
</dbReference>
<keyword evidence="7" id="KW-0479">Metal-binding</keyword>
<dbReference type="InterPro" id="IPR052168">
    <property type="entry name" value="Cytochrome_b561_oxidase"/>
</dbReference>
<evidence type="ECO:0000313" key="16">
    <source>
        <dbReference type="EMBL" id="PAS93628.1"/>
    </source>
</evidence>
<keyword evidence="8" id="KW-0249">Electron transport</keyword>
<dbReference type="AlphaFoldDB" id="A0A272EU56"/>
<evidence type="ECO:0000256" key="12">
    <source>
        <dbReference type="ARBA" id="ARBA00037975"/>
    </source>
</evidence>
<keyword evidence="6 13" id="KW-0812">Transmembrane</keyword>
<evidence type="ECO:0000256" key="8">
    <source>
        <dbReference type="ARBA" id="ARBA00022982"/>
    </source>
</evidence>
<gene>
    <name evidence="15" type="ORF">BGI27_06285</name>
    <name evidence="16" type="ORF">CGU29_06725</name>
</gene>
<evidence type="ECO:0000256" key="5">
    <source>
        <dbReference type="ARBA" id="ARBA00022617"/>
    </source>
</evidence>
<accession>A0A272EU56</accession>
<keyword evidence="10" id="KW-0408">Iron</keyword>
<keyword evidence="18" id="KW-1185">Reference proteome</keyword>
<organism evidence="16 17">
    <name type="scientific">Candidatus Dactylopiibacterium carminicum</name>
    <dbReference type="NCBI Taxonomy" id="857335"/>
    <lineage>
        <taxon>Bacteria</taxon>
        <taxon>Pseudomonadati</taxon>
        <taxon>Pseudomonadota</taxon>
        <taxon>Betaproteobacteria</taxon>
        <taxon>Rhodocyclales</taxon>
        <taxon>Rhodocyclaceae</taxon>
        <taxon>Candidatus Dactylopiibacterium</taxon>
    </lineage>
</organism>
<dbReference type="GO" id="GO:0046872">
    <property type="term" value="F:metal ion binding"/>
    <property type="evidence" value="ECO:0007669"/>
    <property type="project" value="UniProtKB-KW"/>
</dbReference>
<name>A0A272EU56_9RHOO</name>
<dbReference type="Gene3D" id="1.20.950.20">
    <property type="entry name" value="Transmembrane di-heme cytochromes, Chain C"/>
    <property type="match status" value="2"/>
</dbReference>
<keyword evidence="3" id="KW-0813">Transport</keyword>
<dbReference type="EMBL" id="NMRN01000014">
    <property type="protein sequence ID" value="PAS93628.1"/>
    <property type="molecule type" value="Genomic_DNA"/>
</dbReference>
<dbReference type="GO" id="GO:0022904">
    <property type="term" value="P:respiratory electron transport chain"/>
    <property type="evidence" value="ECO:0007669"/>
    <property type="project" value="InterPro"/>
</dbReference>
<evidence type="ECO:0000259" key="14">
    <source>
        <dbReference type="Pfam" id="PF01292"/>
    </source>
</evidence>
<keyword evidence="9 13" id="KW-1133">Transmembrane helix</keyword>
<feature type="transmembrane region" description="Helical" evidence="13">
    <location>
        <begin position="134"/>
        <end position="157"/>
    </location>
</feature>
<evidence type="ECO:0000256" key="6">
    <source>
        <dbReference type="ARBA" id="ARBA00022692"/>
    </source>
</evidence>
<dbReference type="InterPro" id="IPR011577">
    <property type="entry name" value="Cyt_b561_bac/Ni-Hgenase"/>
</dbReference>
<evidence type="ECO:0000313" key="17">
    <source>
        <dbReference type="Proteomes" id="UP000216107"/>
    </source>
</evidence>
<evidence type="ECO:0000313" key="18">
    <source>
        <dbReference type="Proteomes" id="UP000623509"/>
    </source>
</evidence>
<comment type="caution">
    <text evidence="16">The sequence shown here is derived from an EMBL/GenBank/DDBJ whole genome shotgun (WGS) entry which is preliminary data.</text>
</comment>
<keyword evidence="11 13" id="KW-0472">Membrane</keyword>
<keyword evidence="4" id="KW-1003">Cell membrane</keyword>
<comment type="subcellular location">
    <subcellularLocation>
        <location evidence="2">Cell membrane</location>
        <topology evidence="2">Multi-pass membrane protein</topology>
    </subcellularLocation>
</comment>
<evidence type="ECO:0000256" key="7">
    <source>
        <dbReference type="ARBA" id="ARBA00022723"/>
    </source>
</evidence>
<dbReference type="SUPFAM" id="SSF81342">
    <property type="entry name" value="Transmembrane di-heme cytochromes"/>
    <property type="match status" value="1"/>
</dbReference>